<gene>
    <name evidence="6" type="ORF">AS026_35765</name>
</gene>
<dbReference type="PROSITE" id="PS50011">
    <property type="entry name" value="PROTEIN_KINASE_DOM"/>
    <property type="match status" value="1"/>
</dbReference>
<organism evidence="6 7">
    <name type="scientific">Rhizobium altiplani</name>
    <dbReference type="NCBI Taxonomy" id="1864509"/>
    <lineage>
        <taxon>Bacteria</taxon>
        <taxon>Pseudomonadati</taxon>
        <taxon>Pseudomonadota</taxon>
        <taxon>Alphaproteobacteria</taxon>
        <taxon>Hyphomicrobiales</taxon>
        <taxon>Rhizobiaceae</taxon>
        <taxon>Rhizobium/Agrobacterium group</taxon>
        <taxon>Rhizobium</taxon>
    </lineage>
</organism>
<reference evidence="6 7" key="1">
    <citation type="submission" date="2015-11" db="EMBL/GenBank/DDBJ databases">
        <title>Draft Genome Sequence of the Strain BR 10423 (Rhizobium sp.) isolated from nodules of Mimosa pudica.</title>
        <authorList>
            <person name="Barauna A.C."/>
            <person name="Zilli J.E."/>
            <person name="Simoes-Araujo J.L."/>
            <person name="Reis V.M."/>
            <person name="James E.K."/>
            <person name="Reis F.B.Jr."/>
            <person name="Rouws L.F."/>
            <person name="Passos S.R."/>
            <person name="Gois S.R."/>
        </authorList>
    </citation>
    <scope>NUCLEOTIDE SEQUENCE [LARGE SCALE GENOMIC DNA]</scope>
    <source>
        <strain evidence="6 7">BR10423</strain>
    </source>
</reference>
<dbReference type="InterPro" id="IPR000719">
    <property type="entry name" value="Prot_kinase_dom"/>
</dbReference>
<dbReference type="GO" id="GO:0004674">
    <property type="term" value="F:protein serine/threonine kinase activity"/>
    <property type="evidence" value="ECO:0007669"/>
    <property type="project" value="TreeGrafter"/>
</dbReference>
<evidence type="ECO:0000313" key="6">
    <source>
        <dbReference type="EMBL" id="KWV56027.1"/>
    </source>
</evidence>
<evidence type="ECO:0000256" key="1">
    <source>
        <dbReference type="ARBA" id="ARBA00022679"/>
    </source>
</evidence>
<dbReference type="RefSeq" id="WP_062369550.1">
    <property type="nucleotide sequence ID" value="NZ_LNCD01000045.1"/>
</dbReference>
<dbReference type="Proteomes" id="UP000068164">
    <property type="component" value="Unassembled WGS sequence"/>
</dbReference>
<keyword evidence="2" id="KW-0547">Nucleotide-binding</keyword>
<evidence type="ECO:0000313" key="7">
    <source>
        <dbReference type="Proteomes" id="UP000068164"/>
    </source>
</evidence>
<dbReference type="Pfam" id="PF00069">
    <property type="entry name" value="Pkinase"/>
    <property type="match status" value="1"/>
</dbReference>
<comment type="caution">
    <text evidence="6">The sequence shown here is derived from an EMBL/GenBank/DDBJ whole genome shotgun (WGS) entry which is preliminary data.</text>
</comment>
<dbReference type="EMBL" id="LNCD01000045">
    <property type="protein sequence ID" value="KWV56027.1"/>
    <property type="molecule type" value="Genomic_DNA"/>
</dbReference>
<evidence type="ECO:0000256" key="4">
    <source>
        <dbReference type="ARBA" id="ARBA00022840"/>
    </source>
</evidence>
<evidence type="ECO:0000259" key="5">
    <source>
        <dbReference type="PROSITE" id="PS50011"/>
    </source>
</evidence>
<dbReference type="Gene3D" id="1.10.510.10">
    <property type="entry name" value="Transferase(Phosphotransferase) domain 1"/>
    <property type="match status" value="1"/>
</dbReference>
<proteinExistence type="predicted"/>
<dbReference type="InterPro" id="IPR011009">
    <property type="entry name" value="Kinase-like_dom_sf"/>
</dbReference>
<accession>A0A120FNV9</accession>
<dbReference type="SMART" id="SM00220">
    <property type="entry name" value="S_TKc"/>
    <property type="match status" value="1"/>
</dbReference>
<dbReference type="SUPFAM" id="SSF56112">
    <property type="entry name" value="Protein kinase-like (PK-like)"/>
    <property type="match status" value="1"/>
</dbReference>
<keyword evidence="3" id="KW-0418">Kinase</keyword>
<dbReference type="Gene3D" id="3.30.200.20">
    <property type="entry name" value="Phosphorylase Kinase, domain 1"/>
    <property type="match status" value="1"/>
</dbReference>
<keyword evidence="7" id="KW-1185">Reference proteome</keyword>
<evidence type="ECO:0000256" key="2">
    <source>
        <dbReference type="ARBA" id="ARBA00022741"/>
    </source>
</evidence>
<name>A0A120FNV9_9HYPH</name>
<dbReference type="PANTHER" id="PTHR43289:SF34">
    <property type="entry name" value="SERINE_THREONINE-PROTEIN KINASE YBDM-RELATED"/>
    <property type="match status" value="1"/>
</dbReference>
<dbReference type="GO" id="GO:0005524">
    <property type="term" value="F:ATP binding"/>
    <property type="evidence" value="ECO:0007669"/>
    <property type="project" value="UniProtKB-KW"/>
</dbReference>
<keyword evidence="4" id="KW-0067">ATP-binding</keyword>
<dbReference type="AlphaFoldDB" id="A0A120FNV9"/>
<dbReference type="PANTHER" id="PTHR43289">
    <property type="entry name" value="MITOGEN-ACTIVATED PROTEIN KINASE KINASE KINASE 20-RELATED"/>
    <property type="match status" value="1"/>
</dbReference>
<feature type="domain" description="Protein kinase" evidence="5">
    <location>
        <begin position="17"/>
        <end position="267"/>
    </location>
</feature>
<keyword evidence="1" id="KW-0808">Transferase</keyword>
<sequence length="480" mass="54124">MSLKSGQPQPGGQYGKWRLMKRIDGGGNADVWIARDPESRAVAAIKILHNLGKEPLSRFRNEITALRELGNLEGIIPILDSEFPEGKGSRPWYAMPVAETSVAFFRNADAKSIVAEFVRLGETLAVLHAKKYAHRDIKPQNLLALNGRLCFSDFGLVKYPDLTPITPERRDVGAKFTMAPEMRREAGEADGLPADVFSFAKTLWIFLTGKGLGFDGPYAADSSVGLQNYLPGQYTTTLDVLLSDCTQHVPVARPKMGEVVDRLRYWLRVIDDRALQNANQWAEFAQKFFPRQTPEEAVWTDVDAVVDILNEIGRVPGLNHMFFPSGGGMTIEEVRRAPELGFIELHTGFVTLLKPATLSFVSFRQDPKWDYLRLEAAPVEPTGYYPVEAGDYYEYLSELNPGQYAHPDVVDYREESERELPAGSRSITRYLRGSFVFFSTSSPYNQDNSTYDARHEQMKADEFREYMRRNASRGRSILTN</sequence>
<protein>
    <recommendedName>
        <fullName evidence="5">Protein kinase domain-containing protein</fullName>
    </recommendedName>
</protein>
<dbReference type="OrthoDB" id="9801841at2"/>
<evidence type="ECO:0000256" key="3">
    <source>
        <dbReference type="ARBA" id="ARBA00022777"/>
    </source>
</evidence>